<evidence type="ECO:0000256" key="1">
    <source>
        <dbReference type="SAM" id="MobiDB-lite"/>
    </source>
</evidence>
<feature type="compositionally biased region" description="Polar residues" evidence="1">
    <location>
        <begin position="601"/>
        <end position="612"/>
    </location>
</feature>
<dbReference type="Proteomes" id="UP001295423">
    <property type="component" value="Unassembled WGS sequence"/>
</dbReference>
<feature type="region of interest" description="Disordered" evidence="1">
    <location>
        <begin position="310"/>
        <end position="332"/>
    </location>
</feature>
<feature type="compositionally biased region" description="Low complexity" evidence="1">
    <location>
        <begin position="505"/>
        <end position="529"/>
    </location>
</feature>
<keyword evidence="2" id="KW-1133">Transmembrane helix</keyword>
<feature type="compositionally biased region" description="Low complexity" evidence="1">
    <location>
        <begin position="631"/>
        <end position="660"/>
    </location>
</feature>
<reference evidence="3" key="1">
    <citation type="submission" date="2023-08" db="EMBL/GenBank/DDBJ databases">
        <authorList>
            <person name="Audoor S."/>
            <person name="Bilcke G."/>
        </authorList>
    </citation>
    <scope>NUCLEOTIDE SEQUENCE</scope>
</reference>
<gene>
    <name evidence="3" type="ORF">CYCCA115_LOCUS23388</name>
</gene>
<accession>A0AAD2GBW9</accession>
<evidence type="ECO:0000256" key="2">
    <source>
        <dbReference type="SAM" id="Phobius"/>
    </source>
</evidence>
<feature type="compositionally biased region" description="Low complexity" evidence="1">
    <location>
        <begin position="454"/>
        <end position="465"/>
    </location>
</feature>
<feature type="region of interest" description="Disordered" evidence="1">
    <location>
        <begin position="452"/>
        <end position="668"/>
    </location>
</feature>
<feature type="compositionally biased region" description="Low complexity" evidence="1">
    <location>
        <begin position="572"/>
        <end position="581"/>
    </location>
</feature>
<comment type="caution">
    <text evidence="3">The sequence shown here is derived from an EMBL/GenBank/DDBJ whole genome shotgun (WGS) entry which is preliminary data.</text>
</comment>
<organism evidence="3 4">
    <name type="scientific">Cylindrotheca closterium</name>
    <dbReference type="NCBI Taxonomy" id="2856"/>
    <lineage>
        <taxon>Eukaryota</taxon>
        <taxon>Sar</taxon>
        <taxon>Stramenopiles</taxon>
        <taxon>Ochrophyta</taxon>
        <taxon>Bacillariophyta</taxon>
        <taxon>Bacillariophyceae</taxon>
        <taxon>Bacillariophycidae</taxon>
        <taxon>Bacillariales</taxon>
        <taxon>Bacillariaceae</taxon>
        <taxon>Cylindrotheca</taxon>
    </lineage>
</organism>
<dbReference type="AlphaFoldDB" id="A0AAD2GBW9"/>
<proteinExistence type="predicted"/>
<protein>
    <submittedName>
        <fullName evidence="3">Uncharacterized protein</fullName>
    </submittedName>
</protein>
<feature type="compositionally biased region" description="Low complexity" evidence="1">
    <location>
        <begin position="129"/>
        <end position="138"/>
    </location>
</feature>
<keyword evidence="2" id="KW-0812">Transmembrane</keyword>
<feature type="transmembrane region" description="Helical" evidence="2">
    <location>
        <begin position="421"/>
        <end position="443"/>
    </location>
</feature>
<evidence type="ECO:0000313" key="4">
    <source>
        <dbReference type="Proteomes" id="UP001295423"/>
    </source>
</evidence>
<evidence type="ECO:0000313" key="3">
    <source>
        <dbReference type="EMBL" id="CAJ1968758.1"/>
    </source>
</evidence>
<feature type="region of interest" description="Disordered" evidence="1">
    <location>
        <begin position="125"/>
        <end position="175"/>
    </location>
</feature>
<keyword evidence="4" id="KW-1185">Reference proteome</keyword>
<sequence>MNTPSAKINPELIDQLYGTWTFVSQSEADLGYYKAKAYLVVHFMPDPSQTLGCSKDGCSEFQNQLCQGGGSACVNTETTPVEWSDVAALYQFGFQVDTGAVVKSHFRQGTGDWLGPYNVILAEAPKSNSSGGSTSSLEQQEETAEARRRLGDANGSTDDDGSSTTTTTEKGASSPLYVSRLVQTASSQFLKPPPQGNIISDDLFDEYAGLEAIQNTITTQTSYPLDLSTAEDPYAKQLNTCDNGNLQPVLPRFTIQAGTPKVVHYDDDVDGANTTSTFTTTTTTTSALPRAQSNTLEFSLRYPILSLPFTNKNDNKSDNNNGKSKSNSNPLTKWWPTLQKRLTKPKIVHGPYCYNGALEAYTIDLNFAKQGQDPAWEFVKGCVNGLPCWQPDAPAAAPDHHYPGIPDGTASSLLKWVNLQLGAPGLIALSVLLAMSLICNLRLCCKIKRRRRQSQSQSQSQLQSQGDEEGGAVGAGTTSSSSSSSRDATGNTNMTTPRRQRRQPSRPTAAAATTRQSQQSQSQQPRSAQILTPSRLMKREPTSDEPAAAAAAAASEMHTPLLPKTKKKKMNKNGNNNNNNEKNTHADPSAPLPPPMDRTPASKNPPVSSNIMDRTPIATKVAGPKKKKKTTTTTKEPSKASINTTTSTTSADIGTASTAIPEEGTTTA</sequence>
<feature type="compositionally biased region" description="Low complexity" evidence="1">
    <location>
        <begin position="318"/>
        <end position="329"/>
    </location>
</feature>
<name>A0AAD2GBW9_9STRA</name>
<keyword evidence="2" id="KW-0472">Membrane</keyword>
<dbReference type="EMBL" id="CAKOGP040002402">
    <property type="protein sequence ID" value="CAJ1968758.1"/>
    <property type="molecule type" value="Genomic_DNA"/>
</dbReference>